<proteinExistence type="predicted"/>
<evidence type="ECO:0000313" key="2">
    <source>
        <dbReference type="Proteomes" id="UP000636956"/>
    </source>
</evidence>
<protein>
    <submittedName>
        <fullName evidence="1">Uncharacterized protein</fullName>
    </submittedName>
</protein>
<comment type="caution">
    <text evidence="1">The sequence shown here is derived from an EMBL/GenBank/DDBJ whole genome shotgun (WGS) entry which is preliminary data.</text>
</comment>
<gene>
    <name evidence="1" type="ORF">GCM10011372_33100</name>
</gene>
<keyword evidence="2" id="KW-1185">Reference proteome</keyword>
<name>A0A917PU48_9MICO</name>
<reference evidence="1" key="2">
    <citation type="submission" date="2020-09" db="EMBL/GenBank/DDBJ databases">
        <authorList>
            <person name="Sun Q."/>
            <person name="Zhou Y."/>
        </authorList>
    </citation>
    <scope>NUCLEOTIDE SEQUENCE</scope>
    <source>
        <strain evidence="1">CGMCC 1.8984</strain>
    </source>
</reference>
<organism evidence="1 2">
    <name type="scientific">Agromyces bauzanensis</name>
    <dbReference type="NCBI Taxonomy" id="1308924"/>
    <lineage>
        <taxon>Bacteria</taxon>
        <taxon>Bacillati</taxon>
        <taxon>Actinomycetota</taxon>
        <taxon>Actinomycetes</taxon>
        <taxon>Micrococcales</taxon>
        <taxon>Microbacteriaceae</taxon>
        <taxon>Agromyces</taxon>
    </lineage>
</organism>
<dbReference type="EMBL" id="BMMD01000026">
    <property type="protein sequence ID" value="GGJ92026.1"/>
    <property type="molecule type" value="Genomic_DNA"/>
</dbReference>
<reference evidence="1" key="1">
    <citation type="journal article" date="2014" name="Int. J. Syst. Evol. Microbiol.">
        <title>Complete genome sequence of Corynebacterium casei LMG S-19264T (=DSM 44701T), isolated from a smear-ripened cheese.</title>
        <authorList>
            <consortium name="US DOE Joint Genome Institute (JGI-PGF)"/>
            <person name="Walter F."/>
            <person name="Albersmeier A."/>
            <person name="Kalinowski J."/>
            <person name="Ruckert C."/>
        </authorList>
    </citation>
    <scope>NUCLEOTIDE SEQUENCE</scope>
    <source>
        <strain evidence="1">CGMCC 1.8984</strain>
    </source>
</reference>
<dbReference type="AlphaFoldDB" id="A0A917PU48"/>
<sequence length="92" mass="10129">MLQIPEHARARGGERRAVEGARHLLLEQLADLAERTDLLADSQRRHPRTTAVLARAILGVELAAEPDQLQRLAVELRALRLDPPAADVATAR</sequence>
<evidence type="ECO:0000313" key="1">
    <source>
        <dbReference type="EMBL" id="GGJ92026.1"/>
    </source>
</evidence>
<dbReference type="Proteomes" id="UP000636956">
    <property type="component" value="Unassembled WGS sequence"/>
</dbReference>
<accession>A0A917PU48</accession>